<evidence type="ECO:0000256" key="2">
    <source>
        <dbReference type="ARBA" id="ARBA00022692"/>
    </source>
</evidence>
<evidence type="ECO:0000256" key="4">
    <source>
        <dbReference type="ARBA" id="ARBA00023136"/>
    </source>
</evidence>
<dbReference type="GO" id="GO:0005886">
    <property type="term" value="C:plasma membrane"/>
    <property type="evidence" value="ECO:0007669"/>
    <property type="project" value="TreeGrafter"/>
</dbReference>
<feature type="transmembrane region" description="Helical" evidence="5">
    <location>
        <begin position="268"/>
        <end position="292"/>
    </location>
</feature>
<evidence type="ECO:0000256" key="1">
    <source>
        <dbReference type="ARBA" id="ARBA00004141"/>
    </source>
</evidence>
<dbReference type="EMBL" id="MIEK01000048">
    <property type="protein sequence ID" value="OEH81376.1"/>
    <property type="molecule type" value="Genomic_DNA"/>
</dbReference>
<dbReference type="RefSeq" id="WP_069699634.1">
    <property type="nucleotide sequence ID" value="NZ_JAGGMA010000054.1"/>
</dbReference>
<accession>A0A1E5KU40</accession>
<feature type="transmembrane region" description="Helical" evidence="5">
    <location>
        <begin position="95"/>
        <end position="116"/>
    </location>
</feature>
<feature type="transmembrane region" description="Helical" evidence="5">
    <location>
        <begin position="136"/>
        <end position="154"/>
    </location>
</feature>
<feature type="transmembrane region" description="Helical" evidence="5">
    <location>
        <begin position="54"/>
        <end position="75"/>
    </location>
</feature>
<comment type="caution">
    <text evidence="6">The sequence shown here is derived from an EMBL/GenBank/DDBJ whole genome shotgun (WGS) entry which is preliminary data.</text>
</comment>
<protein>
    <recommendedName>
        <fullName evidence="8">Cobalt ABC transporter permease</fullName>
    </recommendedName>
</protein>
<comment type="subcellular location">
    <subcellularLocation>
        <location evidence="1">Membrane</location>
        <topology evidence="1">Multi-pass membrane protein</topology>
    </subcellularLocation>
</comment>
<dbReference type="Pfam" id="PF02361">
    <property type="entry name" value="CbiQ"/>
    <property type="match status" value="1"/>
</dbReference>
<keyword evidence="2 5" id="KW-0812">Transmembrane</keyword>
<gene>
    <name evidence="6" type="ORF">BCR26_16645</name>
</gene>
<evidence type="ECO:0000256" key="3">
    <source>
        <dbReference type="ARBA" id="ARBA00022989"/>
    </source>
</evidence>
<evidence type="ECO:0000256" key="5">
    <source>
        <dbReference type="SAM" id="Phobius"/>
    </source>
</evidence>
<reference evidence="6 7" key="1">
    <citation type="submission" date="2016-09" db="EMBL/GenBank/DDBJ databases">
        <authorList>
            <person name="Capua I."/>
            <person name="De Benedictis P."/>
            <person name="Joannis T."/>
            <person name="Lombin L.H."/>
            <person name="Cattoli G."/>
        </authorList>
    </citation>
    <scope>NUCLEOTIDE SEQUENCE [LARGE SCALE GENOMIC DNA]</scope>
    <source>
        <strain evidence="6 7">LMG 25899</strain>
    </source>
</reference>
<keyword evidence="3 5" id="KW-1133">Transmembrane helix</keyword>
<sequence>MNENLFNHRHPLVSSSYYIAMLLIVMSTTNPIVIGSCFIGSFCFRIIQLRGRRLVRSLGFPFFFLIVITVTNPLFVHRGGTILFFFLGKPFTLEALLYGLQMGIMIATVLFLFQILQTVVDSEKFFYLFGKRFAKLSLILTMIFRFIPLFQQYFQELRQVQKTMKRTQQRNLQEKASYGLDLFGNLFSWALENAMDTADSMKARGYGSFKRSSRISYHWSWVDTIYLFGILGMLGIFLISLTKGVYLFNYYPYIENVTFFIENHWLNYGLIFLFAMLPTINSVKEGIIWTILKSRI</sequence>
<proteinExistence type="predicted"/>
<feature type="transmembrane region" description="Helical" evidence="5">
    <location>
        <begin position="225"/>
        <end position="248"/>
    </location>
</feature>
<feature type="transmembrane region" description="Helical" evidence="5">
    <location>
        <begin position="17"/>
        <end position="42"/>
    </location>
</feature>
<name>A0A1E5KU40_9ENTE</name>
<dbReference type="CDD" id="cd16914">
    <property type="entry name" value="EcfT"/>
    <property type="match status" value="1"/>
</dbReference>
<keyword evidence="7" id="KW-1185">Reference proteome</keyword>
<keyword evidence="4 5" id="KW-0472">Membrane</keyword>
<evidence type="ECO:0000313" key="7">
    <source>
        <dbReference type="Proteomes" id="UP000095256"/>
    </source>
</evidence>
<organism evidence="6 7">
    <name type="scientific">Enterococcus rivorum</name>
    <dbReference type="NCBI Taxonomy" id="762845"/>
    <lineage>
        <taxon>Bacteria</taxon>
        <taxon>Bacillati</taxon>
        <taxon>Bacillota</taxon>
        <taxon>Bacilli</taxon>
        <taxon>Lactobacillales</taxon>
        <taxon>Enterococcaceae</taxon>
        <taxon>Enterococcus</taxon>
    </lineage>
</organism>
<dbReference type="STRING" id="762845.BCR26_16645"/>
<dbReference type="Proteomes" id="UP000095256">
    <property type="component" value="Unassembled WGS sequence"/>
</dbReference>
<dbReference type="OrthoDB" id="2039442at2"/>
<dbReference type="InterPro" id="IPR003339">
    <property type="entry name" value="ABC/ECF_trnsptr_transmembrane"/>
</dbReference>
<evidence type="ECO:0000313" key="6">
    <source>
        <dbReference type="EMBL" id="OEH81376.1"/>
    </source>
</evidence>
<dbReference type="PANTHER" id="PTHR33514">
    <property type="entry name" value="PROTEIN ABCI12, CHLOROPLASTIC"/>
    <property type="match status" value="1"/>
</dbReference>
<evidence type="ECO:0008006" key="8">
    <source>
        <dbReference type="Google" id="ProtNLM"/>
    </source>
</evidence>
<dbReference type="AlphaFoldDB" id="A0A1E5KU40"/>
<dbReference type="PANTHER" id="PTHR33514:SF13">
    <property type="entry name" value="PROTEIN ABCI12, CHLOROPLASTIC"/>
    <property type="match status" value="1"/>
</dbReference>